<comment type="caution">
    <text evidence="2">The sequence shown here is derived from an EMBL/GenBank/DDBJ whole genome shotgun (WGS) entry which is preliminary data.</text>
</comment>
<dbReference type="OrthoDB" id="2315497at2"/>
<dbReference type="RefSeq" id="WP_057887014.1">
    <property type="nucleotide sequence ID" value="NZ_AZEZ01000003.1"/>
</dbReference>
<keyword evidence="1" id="KW-1133">Transmembrane helix</keyword>
<protein>
    <submittedName>
        <fullName evidence="2">Uncharacterized protein</fullName>
    </submittedName>
</protein>
<feature type="transmembrane region" description="Helical" evidence="1">
    <location>
        <begin position="42"/>
        <end position="62"/>
    </location>
</feature>
<evidence type="ECO:0000256" key="1">
    <source>
        <dbReference type="SAM" id="Phobius"/>
    </source>
</evidence>
<gene>
    <name evidence="2" type="ORF">FD29_GL001752</name>
</gene>
<dbReference type="PATRIC" id="fig|1423770.3.peg.1799"/>
<proteinExistence type="predicted"/>
<keyword evidence="3" id="KW-1185">Reference proteome</keyword>
<organism evidence="2 3">
    <name type="scientific">Companilactobacillus mindensis DSM 14500</name>
    <dbReference type="NCBI Taxonomy" id="1423770"/>
    <lineage>
        <taxon>Bacteria</taxon>
        <taxon>Bacillati</taxon>
        <taxon>Bacillota</taxon>
        <taxon>Bacilli</taxon>
        <taxon>Lactobacillales</taxon>
        <taxon>Lactobacillaceae</taxon>
        <taxon>Companilactobacillus</taxon>
    </lineage>
</organism>
<dbReference type="AlphaFoldDB" id="A0A0R1QNE7"/>
<dbReference type="EMBL" id="AZEZ01000003">
    <property type="protein sequence ID" value="KRL45993.1"/>
    <property type="molecule type" value="Genomic_DNA"/>
</dbReference>
<keyword evidence="1" id="KW-0472">Membrane</keyword>
<evidence type="ECO:0000313" key="3">
    <source>
        <dbReference type="Proteomes" id="UP000050872"/>
    </source>
</evidence>
<evidence type="ECO:0000313" key="2">
    <source>
        <dbReference type="EMBL" id="KRL45993.1"/>
    </source>
</evidence>
<feature type="transmembrane region" description="Helical" evidence="1">
    <location>
        <begin position="68"/>
        <end position="92"/>
    </location>
</feature>
<keyword evidence="1" id="KW-0812">Transmembrane</keyword>
<sequence>MNLTSLISSLIVSGSLGYLNYNILTKLDVVDFYKDNKDDKRYFVIMLDGINYLLYLVIASFIPHAQQGSYLAIAITMLLVLLISVVLDFTVFPWSKKFINWLISKVRNRSGLPDFDVKSTQEFFFNSNEPQRVYIYDFDNKLIDCGYLYYSSGSDFDELSPVLIPFEKPEEEKSYLEVKKIARKQSSQMLIDSDRQIKILNLS</sequence>
<accession>A0A0R1QNE7</accession>
<name>A0A0R1QNE7_9LACO</name>
<reference evidence="2 3" key="1">
    <citation type="journal article" date="2015" name="Genome Announc.">
        <title>Expanding the biotechnology potential of lactobacilli through comparative genomics of 213 strains and associated genera.</title>
        <authorList>
            <person name="Sun Z."/>
            <person name="Harris H.M."/>
            <person name="McCann A."/>
            <person name="Guo C."/>
            <person name="Argimon S."/>
            <person name="Zhang W."/>
            <person name="Yang X."/>
            <person name="Jeffery I.B."/>
            <person name="Cooney J.C."/>
            <person name="Kagawa T.F."/>
            <person name="Liu W."/>
            <person name="Song Y."/>
            <person name="Salvetti E."/>
            <person name="Wrobel A."/>
            <person name="Rasinkangas P."/>
            <person name="Parkhill J."/>
            <person name="Rea M.C."/>
            <person name="O'Sullivan O."/>
            <person name="Ritari J."/>
            <person name="Douillard F.P."/>
            <person name="Paul Ross R."/>
            <person name="Yang R."/>
            <person name="Briner A.E."/>
            <person name="Felis G.E."/>
            <person name="de Vos W.M."/>
            <person name="Barrangou R."/>
            <person name="Klaenhammer T.R."/>
            <person name="Caufield P.W."/>
            <person name="Cui Y."/>
            <person name="Zhang H."/>
            <person name="O'Toole P.W."/>
        </authorList>
    </citation>
    <scope>NUCLEOTIDE SEQUENCE [LARGE SCALE GENOMIC DNA]</scope>
    <source>
        <strain evidence="2 3">DSM 14500</strain>
    </source>
</reference>
<feature type="transmembrane region" description="Helical" evidence="1">
    <location>
        <begin position="6"/>
        <end position="21"/>
    </location>
</feature>
<dbReference type="Proteomes" id="UP000050872">
    <property type="component" value="Unassembled WGS sequence"/>
</dbReference>